<dbReference type="InterPro" id="IPR001845">
    <property type="entry name" value="HTH_ArsR_DNA-bd_dom"/>
</dbReference>
<dbReference type="InterPro" id="IPR051011">
    <property type="entry name" value="Metal_resp_trans_reg"/>
</dbReference>
<dbReference type="InterPro" id="IPR036388">
    <property type="entry name" value="WH-like_DNA-bd_sf"/>
</dbReference>
<reference evidence="5 6" key="1">
    <citation type="submission" date="2019-07" db="EMBL/GenBank/DDBJ databases">
        <title>Genomic Encyclopedia of Type Strains, Phase I: the one thousand microbial genomes (KMG-I) project.</title>
        <authorList>
            <person name="Kyrpides N."/>
        </authorList>
    </citation>
    <scope>NUCLEOTIDE SEQUENCE [LARGE SCALE GENOMIC DNA]</scope>
    <source>
        <strain evidence="5 6">DSM 16647</strain>
    </source>
</reference>
<sequence>MSLLETYRTDPKLFEEKAELLKVIAHPVRLCIVRGLMAQESANVTQIQTCLDMPQSTISQHLARLRAAGIIEGRREGVEVYYSVVNEDAKRIVKALFP</sequence>
<dbReference type="GO" id="GO:0003700">
    <property type="term" value="F:DNA-binding transcription factor activity"/>
    <property type="evidence" value="ECO:0007669"/>
    <property type="project" value="InterPro"/>
</dbReference>
<gene>
    <name evidence="5" type="ORF">LZ11_01529</name>
</gene>
<evidence type="ECO:0000256" key="2">
    <source>
        <dbReference type="ARBA" id="ARBA00023125"/>
    </source>
</evidence>
<dbReference type="PANTHER" id="PTHR43132:SF2">
    <property type="entry name" value="ARSENICAL RESISTANCE OPERON REPRESSOR ARSR-RELATED"/>
    <property type="match status" value="1"/>
</dbReference>
<keyword evidence="3" id="KW-0804">Transcription</keyword>
<proteinExistence type="predicted"/>
<evidence type="ECO:0000313" key="5">
    <source>
        <dbReference type="EMBL" id="TYP53289.1"/>
    </source>
</evidence>
<accession>A0A5S5ANT9</accession>
<keyword evidence="6" id="KW-1185">Reference proteome</keyword>
<keyword evidence="1" id="KW-0805">Transcription regulation</keyword>
<dbReference type="AlphaFoldDB" id="A0A5S5ANT9"/>
<dbReference type="PANTHER" id="PTHR43132">
    <property type="entry name" value="ARSENICAL RESISTANCE OPERON REPRESSOR ARSR-RELATED"/>
    <property type="match status" value="1"/>
</dbReference>
<evidence type="ECO:0000313" key="6">
    <source>
        <dbReference type="Proteomes" id="UP000322294"/>
    </source>
</evidence>
<dbReference type="Gene3D" id="1.10.10.10">
    <property type="entry name" value="Winged helix-like DNA-binding domain superfamily/Winged helix DNA-binding domain"/>
    <property type="match status" value="1"/>
</dbReference>
<dbReference type="Proteomes" id="UP000322294">
    <property type="component" value="Unassembled WGS sequence"/>
</dbReference>
<protein>
    <submittedName>
        <fullName evidence="5">DNA-binding transcriptional ArsR family regulator</fullName>
    </submittedName>
</protein>
<evidence type="ECO:0000256" key="1">
    <source>
        <dbReference type="ARBA" id="ARBA00023015"/>
    </source>
</evidence>
<dbReference type="InterPro" id="IPR036390">
    <property type="entry name" value="WH_DNA-bd_sf"/>
</dbReference>
<evidence type="ECO:0000259" key="4">
    <source>
        <dbReference type="PROSITE" id="PS50987"/>
    </source>
</evidence>
<dbReference type="Pfam" id="PF12840">
    <property type="entry name" value="HTH_20"/>
    <property type="match status" value="1"/>
</dbReference>
<dbReference type="GO" id="GO:0003677">
    <property type="term" value="F:DNA binding"/>
    <property type="evidence" value="ECO:0007669"/>
    <property type="project" value="UniProtKB-KW"/>
</dbReference>
<keyword evidence="2 5" id="KW-0238">DNA-binding</keyword>
<evidence type="ECO:0000256" key="3">
    <source>
        <dbReference type="ARBA" id="ARBA00023163"/>
    </source>
</evidence>
<dbReference type="EMBL" id="VNHO01000015">
    <property type="protein sequence ID" value="TYP53289.1"/>
    <property type="molecule type" value="Genomic_DNA"/>
</dbReference>
<name>A0A5S5ANT9_9FIRM</name>
<dbReference type="SMART" id="SM00418">
    <property type="entry name" value="HTH_ARSR"/>
    <property type="match status" value="1"/>
</dbReference>
<organism evidence="5 6">
    <name type="scientific">Thermosediminibacter litoriperuensis</name>
    <dbReference type="NCBI Taxonomy" id="291989"/>
    <lineage>
        <taxon>Bacteria</taxon>
        <taxon>Bacillati</taxon>
        <taxon>Bacillota</taxon>
        <taxon>Clostridia</taxon>
        <taxon>Thermosediminibacterales</taxon>
        <taxon>Thermosediminibacteraceae</taxon>
        <taxon>Thermosediminibacter</taxon>
    </lineage>
</organism>
<dbReference type="PRINTS" id="PR00778">
    <property type="entry name" value="HTHARSR"/>
</dbReference>
<dbReference type="InterPro" id="IPR011991">
    <property type="entry name" value="ArsR-like_HTH"/>
</dbReference>
<dbReference type="PROSITE" id="PS50987">
    <property type="entry name" value="HTH_ARSR_2"/>
    <property type="match status" value="1"/>
</dbReference>
<dbReference type="NCBIfam" id="NF033788">
    <property type="entry name" value="HTH_metalloreg"/>
    <property type="match status" value="1"/>
</dbReference>
<comment type="caution">
    <text evidence="5">The sequence shown here is derived from an EMBL/GenBank/DDBJ whole genome shotgun (WGS) entry which is preliminary data.</text>
</comment>
<feature type="domain" description="HTH arsR-type" evidence="4">
    <location>
        <begin position="9"/>
        <end position="98"/>
    </location>
</feature>
<dbReference type="SUPFAM" id="SSF46785">
    <property type="entry name" value="Winged helix' DNA-binding domain"/>
    <property type="match status" value="1"/>
</dbReference>
<dbReference type="CDD" id="cd00090">
    <property type="entry name" value="HTH_ARSR"/>
    <property type="match status" value="1"/>
</dbReference>